<gene>
    <name evidence="2" type="ORF">KKR89_09935</name>
</gene>
<dbReference type="EMBL" id="CP076023">
    <property type="protein sequence ID" value="QWC14698.1"/>
    <property type="molecule type" value="Genomic_DNA"/>
</dbReference>
<accession>A0ABX8GFT2</accession>
<evidence type="ECO:0000256" key="1">
    <source>
        <dbReference type="SAM" id="MobiDB-lite"/>
    </source>
</evidence>
<protein>
    <submittedName>
        <fullName evidence="2">Uncharacterized protein</fullName>
    </submittedName>
</protein>
<keyword evidence="3" id="KW-1185">Reference proteome</keyword>
<feature type="region of interest" description="Disordered" evidence="1">
    <location>
        <begin position="1"/>
        <end position="26"/>
    </location>
</feature>
<feature type="compositionally biased region" description="Polar residues" evidence="1">
    <location>
        <begin position="261"/>
        <end position="270"/>
    </location>
</feature>
<proteinExistence type="predicted"/>
<dbReference type="RefSeq" id="WP_208195203.1">
    <property type="nucleotide sequence ID" value="NZ_CP076023.1"/>
</dbReference>
<evidence type="ECO:0000313" key="3">
    <source>
        <dbReference type="Proteomes" id="UP000679335"/>
    </source>
</evidence>
<evidence type="ECO:0000313" key="2">
    <source>
        <dbReference type="EMBL" id="QWC14698.1"/>
    </source>
</evidence>
<reference evidence="2 3" key="1">
    <citation type="submission" date="2021-05" db="EMBL/GenBank/DDBJ databases">
        <title>Novel species in genus Cellulomonas.</title>
        <authorList>
            <person name="Zhang G."/>
        </authorList>
    </citation>
    <scope>NUCLEOTIDE SEQUENCE [LARGE SCALE GENOMIC DNA]</scope>
    <source>
        <strain evidence="3">zg-ZUI157</strain>
    </source>
</reference>
<dbReference type="Proteomes" id="UP000679335">
    <property type="component" value="Chromosome"/>
</dbReference>
<feature type="region of interest" description="Disordered" evidence="1">
    <location>
        <begin position="241"/>
        <end position="272"/>
    </location>
</feature>
<organism evidence="2 3">
    <name type="scientific">Cellulomonas dongxiuzhuiae</name>
    <dbReference type="NCBI Taxonomy" id="2819979"/>
    <lineage>
        <taxon>Bacteria</taxon>
        <taxon>Bacillati</taxon>
        <taxon>Actinomycetota</taxon>
        <taxon>Actinomycetes</taxon>
        <taxon>Micrococcales</taxon>
        <taxon>Cellulomonadaceae</taxon>
        <taxon>Cellulomonas</taxon>
    </lineage>
</organism>
<name>A0ABX8GFT2_9CELL</name>
<sequence length="298" mass="31793">MPWVDLNEALASRPPQRRSGGGTEEEQLIAAHNSRRQASALALWWANQTQDQIEIGDPVWVQVAVPTLLIGAPDVPGAGISWTSTEATKDSHGLSVTVLGAGLGRDATDGITQSITRTAGTGQYTQVVVHLPVRVSEWGFTFHGTHHVQTVRAQVQKEGAPVHMEVRWESIGGPVEAAREFVERPGDVADLLHGPSEQREDSALAALSATVGLDLTPRLNGIAAGIKLTANVSRLLSTQVKSTLPTGGPTVRGTPHKGWASSGSSTNSDAPLTAATRSWVGQKVWNTRVRHREIVDTF</sequence>